<feature type="transmembrane region" description="Helical" evidence="1">
    <location>
        <begin position="446"/>
        <end position="466"/>
    </location>
</feature>
<dbReference type="Pfam" id="PF00873">
    <property type="entry name" value="ACR_tran"/>
    <property type="match status" value="1"/>
</dbReference>
<reference evidence="3" key="1">
    <citation type="submission" date="2016-10" db="EMBL/GenBank/DDBJ databases">
        <authorList>
            <person name="Varghese N."/>
        </authorList>
    </citation>
    <scope>NUCLEOTIDE SEQUENCE [LARGE SCALE GENOMIC DNA]</scope>
    <source>
        <strain evidence="3">HL 19</strain>
    </source>
</reference>
<dbReference type="GO" id="GO:0042910">
    <property type="term" value="F:xenobiotic transmembrane transporter activity"/>
    <property type="evidence" value="ECO:0007669"/>
    <property type="project" value="TreeGrafter"/>
</dbReference>
<evidence type="ECO:0000313" key="2">
    <source>
        <dbReference type="EMBL" id="SCX93135.1"/>
    </source>
</evidence>
<dbReference type="Gene3D" id="3.30.70.1440">
    <property type="entry name" value="Multidrug efflux transporter AcrB pore domain"/>
    <property type="match status" value="1"/>
</dbReference>
<name>A0A1G5BSC4_9GAMM</name>
<dbReference type="AlphaFoldDB" id="A0A1G5BSC4"/>
<feature type="transmembrane region" description="Helical" evidence="1">
    <location>
        <begin position="529"/>
        <end position="555"/>
    </location>
</feature>
<feature type="transmembrane region" description="Helical" evidence="1">
    <location>
        <begin position="930"/>
        <end position="954"/>
    </location>
</feature>
<feature type="transmembrane region" description="Helical" evidence="1">
    <location>
        <begin position="366"/>
        <end position="386"/>
    </location>
</feature>
<keyword evidence="3" id="KW-1185">Reference proteome</keyword>
<protein>
    <submittedName>
        <fullName evidence="2">Multidrug efflux pump subunit AcrB</fullName>
    </submittedName>
</protein>
<evidence type="ECO:0000256" key="1">
    <source>
        <dbReference type="SAM" id="Phobius"/>
    </source>
</evidence>
<keyword evidence="1" id="KW-1133">Transmembrane helix</keyword>
<dbReference type="PRINTS" id="PR00702">
    <property type="entry name" value="ACRIFLAVINRP"/>
</dbReference>
<dbReference type="InterPro" id="IPR027463">
    <property type="entry name" value="AcrB_DN_DC_subdom"/>
</dbReference>
<feature type="transmembrane region" description="Helical" evidence="1">
    <location>
        <begin position="472"/>
        <end position="490"/>
    </location>
</feature>
<feature type="transmembrane region" description="Helical" evidence="1">
    <location>
        <begin position="392"/>
        <end position="412"/>
    </location>
</feature>
<dbReference type="Gene3D" id="3.30.70.1320">
    <property type="entry name" value="Multidrug efflux transporter AcrB pore domain like"/>
    <property type="match status" value="1"/>
</dbReference>
<feature type="transmembrane region" description="Helical" evidence="1">
    <location>
        <begin position="881"/>
        <end position="897"/>
    </location>
</feature>
<dbReference type="PANTHER" id="PTHR32063:SF33">
    <property type="entry name" value="RND SUPERFAMILY EFFLUX PUMP PERMEASE COMPONENT"/>
    <property type="match status" value="1"/>
</dbReference>
<dbReference type="GO" id="GO:0005886">
    <property type="term" value="C:plasma membrane"/>
    <property type="evidence" value="ECO:0007669"/>
    <property type="project" value="TreeGrafter"/>
</dbReference>
<dbReference type="Gene3D" id="3.30.70.1430">
    <property type="entry name" value="Multidrug efflux transporter AcrB pore domain"/>
    <property type="match status" value="2"/>
</dbReference>
<accession>A0A1G5BSC4</accession>
<dbReference type="RefSeq" id="WP_054966720.1">
    <property type="nucleotide sequence ID" value="NZ_FMUN01000002.1"/>
</dbReference>
<keyword evidence="1" id="KW-0812">Transmembrane</keyword>
<dbReference type="SUPFAM" id="SSF82866">
    <property type="entry name" value="Multidrug efflux transporter AcrB transmembrane domain"/>
    <property type="match status" value="2"/>
</dbReference>
<feature type="transmembrane region" description="Helical" evidence="1">
    <location>
        <begin position="1007"/>
        <end position="1030"/>
    </location>
</feature>
<keyword evidence="1" id="KW-0472">Membrane</keyword>
<dbReference type="Proteomes" id="UP000183104">
    <property type="component" value="Unassembled WGS sequence"/>
</dbReference>
<organism evidence="2 3">
    <name type="scientific">Thiohalorhabdus denitrificans</name>
    <dbReference type="NCBI Taxonomy" id="381306"/>
    <lineage>
        <taxon>Bacteria</taxon>
        <taxon>Pseudomonadati</taxon>
        <taxon>Pseudomonadota</taxon>
        <taxon>Gammaproteobacteria</taxon>
        <taxon>Thiohalorhabdales</taxon>
        <taxon>Thiohalorhabdaceae</taxon>
        <taxon>Thiohalorhabdus</taxon>
    </lineage>
</organism>
<evidence type="ECO:0000313" key="3">
    <source>
        <dbReference type="Proteomes" id="UP000183104"/>
    </source>
</evidence>
<dbReference type="Gene3D" id="3.30.2090.10">
    <property type="entry name" value="Multidrug efflux transporter AcrB TolC docking domain, DN and DC subdomains"/>
    <property type="match status" value="2"/>
</dbReference>
<dbReference type="EMBL" id="FMUN01000002">
    <property type="protein sequence ID" value="SCX93135.1"/>
    <property type="molecule type" value="Genomic_DNA"/>
</dbReference>
<gene>
    <name evidence="2" type="ORF">SAMN05661077_0751</name>
</gene>
<feature type="transmembrane region" description="Helical" evidence="1">
    <location>
        <begin position="338"/>
        <end position="359"/>
    </location>
</feature>
<dbReference type="STRING" id="381306.AN478_11410"/>
<dbReference type="SUPFAM" id="SSF82714">
    <property type="entry name" value="Multidrug efflux transporter AcrB TolC docking domain, DN and DC subdomains"/>
    <property type="match status" value="2"/>
</dbReference>
<dbReference type="InterPro" id="IPR001036">
    <property type="entry name" value="Acrflvin-R"/>
</dbReference>
<dbReference type="SUPFAM" id="SSF82693">
    <property type="entry name" value="Multidrug efflux transporter AcrB pore domain, PN1, PN2, PC1 and PC2 subdomains"/>
    <property type="match status" value="2"/>
</dbReference>
<proteinExistence type="predicted"/>
<dbReference type="PANTHER" id="PTHR32063">
    <property type="match status" value="1"/>
</dbReference>
<feature type="transmembrane region" description="Helical" evidence="1">
    <location>
        <begin position="975"/>
        <end position="995"/>
    </location>
</feature>
<feature type="transmembrane region" description="Helical" evidence="1">
    <location>
        <begin position="904"/>
        <end position="924"/>
    </location>
</feature>
<sequence length="1046" mass="112863">MTREDGQGFIARFARNRVAGHLLMALMVLTGVYALSQINTQFFPNFDLGRITVTVVWEGAAASDMEEAVTRPLEQELRNLDHLDKITSTSTEGSSTITLEYREDADMGEALEEAKSRVGQVRNLPEEAEEPEVLRVTPFDPVATVLLYAEDGPDTPQGRAELRELAQDLRDQLLDRGIAKVDINGLPEQKVAIQVPPANLHAMDLSLEEVAERVAAQSVDLPAGEIGDAVAGRQLRSETQRRRAVAFEDIEVRSGTESGRVPLGDMAEVELQDQEGEVRLTHQGHPAVELELKRSQTGDTLESARILNRWVEEVEPNLPPGVGMETYDEAWSLLQERIMLLVKNGVGGLLLVLATLFLFLRGRVAVWVALGIPVSFLAALAILHGLGGSVNMISLFALIMTLGIIVDDAIVVGEEALHRYQGTGEGPMEAPVNAARRMWPPVLSSSLTTVAAFLPLMLVGGTIGMILFDIPVVVVCVIAASLLEAFLVLPRHLGGGLEGMDRERDGHGFRSRFEGAFNRFRDGPFRRTLEWAVVSRGTTIAGGVAVLVVAVGLLAGGRLPFSFFPTPEGNVIQANAKFVAGTPRAEVDAFLEHLEETLAATNAAVRGDPLRVAVARHGTTSGEEETGGGQSGDQFASMVVELVSPEARAVTASGFIARWRERIERPPGMESFTLTARTGGPPGRDIDIRLTGAGPERLKAAAQDLAGALQGYPGVSAVEDDMPHGREQLLYRVTSEGRALGLTEETVGGQLRSAYAGHLTQIFNRGQDEVEVRVGLPDAVQDDTGALRWLPVRLPEGGMAPLDSVVELETERGFEAIRHAEARLAVHVQGDVDRDVTNANRVLASLEEGVLPGLEREYGLEYEFVGQAEDQADTLADMQRGLLIALVLIYLVLAAVFSSYAWPLVVMAAIPFGLVGALVGHWLMGLDLTVLSLFGLFGLSGIVVNNSIILVSFFRDLVEQGMPVREALVDASCRRLRPMVLTSLTTIAGLTPLLFETSLQAQFLIPMAASITFGLAFATVLVLVLVPAMLSMQQDLAGARREEGEV</sequence>
<dbReference type="Gene3D" id="1.20.1640.10">
    <property type="entry name" value="Multidrug efflux transporter AcrB transmembrane domain"/>
    <property type="match status" value="2"/>
</dbReference>